<dbReference type="Pfam" id="PF13457">
    <property type="entry name" value="GW"/>
    <property type="match status" value="4"/>
</dbReference>
<organism evidence="3 4">
    <name type="scientific">Sporolactobacillus laevolacticus DSM 442</name>
    <dbReference type="NCBI Taxonomy" id="1395513"/>
    <lineage>
        <taxon>Bacteria</taxon>
        <taxon>Bacillati</taxon>
        <taxon>Bacillota</taxon>
        <taxon>Bacilli</taxon>
        <taxon>Bacillales</taxon>
        <taxon>Sporolactobacillaceae</taxon>
        <taxon>Sporolactobacillus</taxon>
    </lineage>
</organism>
<evidence type="ECO:0000259" key="2">
    <source>
        <dbReference type="Pfam" id="PF13457"/>
    </source>
</evidence>
<gene>
    <name evidence="3" type="ORF">P343_09355</name>
</gene>
<dbReference type="InterPro" id="IPR025987">
    <property type="entry name" value="GW_dom"/>
</dbReference>
<feature type="domain" description="GW" evidence="2">
    <location>
        <begin position="332"/>
        <end position="383"/>
    </location>
</feature>
<dbReference type="SUPFAM" id="SSF82057">
    <property type="entry name" value="Prokaryotic SH3-related domain"/>
    <property type="match status" value="1"/>
</dbReference>
<feature type="domain" description="GW" evidence="2">
    <location>
        <begin position="237"/>
        <end position="303"/>
    </location>
</feature>
<dbReference type="Gene3D" id="2.30.30.170">
    <property type="match status" value="2"/>
</dbReference>
<keyword evidence="4" id="KW-1185">Reference proteome</keyword>
<dbReference type="eggNOG" id="COG5632">
    <property type="taxonomic scope" value="Bacteria"/>
</dbReference>
<dbReference type="NCBIfam" id="NF033202">
    <property type="entry name" value="GW_glycos_SH3"/>
    <property type="match status" value="1"/>
</dbReference>
<feature type="domain" description="GW" evidence="2">
    <location>
        <begin position="423"/>
        <end position="462"/>
    </location>
</feature>
<dbReference type="SUPFAM" id="SSF63825">
    <property type="entry name" value="YWTD domain"/>
    <property type="match status" value="1"/>
</dbReference>
<protein>
    <recommendedName>
        <fullName evidence="2">GW domain-containing protein</fullName>
    </recommendedName>
</protein>
<dbReference type="EMBL" id="AWTC01000008">
    <property type="protein sequence ID" value="EST11977.1"/>
    <property type="molecule type" value="Genomic_DNA"/>
</dbReference>
<sequence length="771" mass="86659">MESQFRMKHIYFSVLLVVILLLSLFSYYPAQAKKSYTYYVHKTSKLYTNSKSSKQFIRYVPINAKLTTTSKKSSKMYKVTYGGQTGYVYRSNLWTRRTTIGRYIHKTSYLYSSRDGSKQRIWKIAVNKSLTTDSNMNSTMYHVNYNGRRGYVYKSNLSPYKTTVVKYVKKDSRQYKDYNHTRRYSGTIPLGTRLETQSPQSNKMFWVTYNGRKSYVYASNLTNAELTYAYNNPVADNTYGVVSEGGNHGIWDQPYGIRDARSVGNIADYERVPLNVLRESEVGNVAWYQVGADGRTLGWIHKDIVQITSNTANDGSIPHLAVANVSNTNGFLYQTPGNGIISGLNIYANLKLRVDLIANNGEWVHVKKYTAGTSLGWVKATDLSIQNNKSGQALNVNYSATISSSKAPIFDDEDHFVGYSGQFNASNRYVQINEEKQVENEERYRISYNHHVIGWVVSTALNLENKTQAYKQVGDANAGIYNGQYGNGDVPDTGSRIGSLSEYRNRMIEIIKQYGDWSFVKYNDWYGKAGKDLDIGWVQTNSLSTLNDHTTLFERKLSAMSGNQQGLAYNPKTDTYYIGYDLGGGYGKIVAYQNGEAVNQSAAMPLGHTCAISYSEANDKIYAVSSAGDTPVLYIIDPNNLTQQTDGIKLDGNKIPYVAMMTVKDDRTLILMTESLGGADTFFNYDLISHELTRTAQIAKMGVVQGMQYDNGKIYFLANNFITVLDSNYNISDRFRFSIPDGGTPQESEGLTVVNGKLAIGFADHSVYIEK</sequence>
<keyword evidence="1" id="KW-0732">Signal</keyword>
<feature type="domain" description="GW" evidence="2">
    <location>
        <begin position="466"/>
        <end position="543"/>
    </location>
</feature>
<dbReference type="PATRIC" id="fig|1395513.3.peg.1888"/>
<dbReference type="InterPro" id="IPR038200">
    <property type="entry name" value="GW_dom_sf"/>
</dbReference>
<dbReference type="RefSeq" id="WP_023510130.1">
    <property type="nucleotide sequence ID" value="NZ_AWTC01000008.1"/>
</dbReference>
<dbReference type="STRING" id="1395513.P343_09355"/>
<dbReference type="AlphaFoldDB" id="V6IXB8"/>
<reference evidence="3 4" key="1">
    <citation type="journal article" date="2013" name="Genome Announc.">
        <title>Genome Sequence of Sporolactobacillus laevolacticus DSM442, an Efficient Polymer-Grade D-Lactate Producer from Agricultural Waste Cottonseed as a Nitrogen Source.</title>
        <authorList>
            <person name="Wang H."/>
            <person name="Wang L."/>
            <person name="Ju J."/>
            <person name="Yu B."/>
            <person name="Ma Y."/>
        </authorList>
    </citation>
    <scope>NUCLEOTIDE SEQUENCE [LARGE SCALE GENOMIC DNA]</scope>
    <source>
        <strain evidence="3 4">DSM 442</strain>
    </source>
</reference>
<evidence type="ECO:0000256" key="1">
    <source>
        <dbReference type="ARBA" id="ARBA00022729"/>
    </source>
</evidence>
<accession>V6IXB8</accession>
<name>V6IXB8_9BACL</name>
<evidence type="ECO:0000313" key="3">
    <source>
        <dbReference type="EMBL" id="EST11977.1"/>
    </source>
</evidence>
<evidence type="ECO:0000313" key="4">
    <source>
        <dbReference type="Proteomes" id="UP000018296"/>
    </source>
</evidence>
<dbReference type="Proteomes" id="UP000018296">
    <property type="component" value="Unassembled WGS sequence"/>
</dbReference>
<comment type="caution">
    <text evidence="3">The sequence shown here is derived from an EMBL/GenBank/DDBJ whole genome shotgun (WGS) entry which is preliminary data.</text>
</comment>
<proteinExistence type="predicted"/>